<evidence type="ECO:0000256" key="1">
    <source>
        <dbReference type="ARBA" id="ARBA00018672"/>
    </source>
</evidence>
<keyword evidence="4" id="KW-0238">DNA-binding</keyword>
<dbReference type="PROSITE" id="PS50043">
    <property type="entry name" value="HTH_LUXR_2"/>
    <property type="match status" value="1"/>
</dbReference>
<keyword evidence="3" id="KW-0805">Transcription regulation</keyword>
<evidence type="ECO:0000313" key="11">
    <source>
        <dbReference type="Proteomes" id="UP000009229"/>
    </source>
</evidence>
<dbReference type="Pfam" id="PF00196">
    <property type="entry name" value="GerE"/>
    <property type="match status" value="1"/>
</dbReference>
<evidence type="ECO:0000256" key="2">
    <source>
        <dbReference type="ARBA" id="ARBA00022553"/>
    </source>
</evidence>
<dbReference type="InterPro" id="IPR039420">
    <property type="entry name" value="WalR-like"/>
</dbReference>
<dbReference type="Proteomes" id="UP000009229">
    <property type="component" value="Chromosome"/>
</dbReference>
<sequence length="213" mass="23522">MHLAIKVVIADDHPLIREGLRRILSLAPDVVIAGEAESGEQAVELTRRTGADVVLLDVNMPGMNGITACKLIKAEMPDTKVIALTIHDQEEYIFELIRAGVSGYLLKDVSPDKLLEAILGVTRGESFISPRLAAKVFQEFNRRTGKAGNILTNRELEILQLLAQGESNKSIAQKLFISEKTVKNHLTNIFQKLNVSDRTQAVLYAIKNKLVQV</sequence>
<feature type="domain" description="Response regulatory" evidence="9">
    <location>
        <begin position="6"/>
        <end position="122"/>
    </location>
</feature>
<name>A0AAU8PPP0_DESK7</name>
<dbReference type="InterPro" id="IPR016032">
    <property type="entry name" value="Sig_transdc_resp-reg_C-effctor"/>
</dbReference>
<dbReference type="CDD" id="cd17535">
    <property type="entry name" value="REC_NarL-like"/>
    <property type="match status" value="1"/>
</dbReference>
<keyword evidence="11" id="KW-1185">Reference proteome</keyword>
<dbReference type="CDD" id="cd06170">
    <property type="entry name" value="LuxR_C_like"/>
    <property type="match status" value="1"/>
</dbReference>
<dbReference type="PROSITE" id="PS00622">
    <property type="entry name" value="HTH_LUXR_1"/>
    <property type="match status" value="1"/>
</dbReference>
<evidence type="ECO:0000256" key="3">
    <source>
        <dbReference type="ARBA" id="ARBA00023015"/>
    </source>
</evidence>
<dbReference type="SMART" id="SM00421">
    <property type="entry name" value="HTH_LUXR"/>
    <property type="match status" value="1"/>
</dbReference>
<dbReference type="PRINTS" id="PR00038">
    <property type="entry name" value="HTHLUXR"/>
</dbReference>
<dbReference type="GO" id="GO:0003677">
    <property type="term" value="F:DNA binding"/>
    <property type="evidence" value="ECO:0007669"/>
    <property type="project" value="UniProtKB-KW"/>
</dbReference>
<dbReference type="SUPFAM" id="SSF46894">
    <property type="entry name" value="C-terminal effector domain of the bipartite response regulators"/>
    <property type="match status" value="1"/>
</dbReference>
<evidence type="ECO:0000259" key="9">
    <source>
        <dbReference type="PROSITE" id="PS50110"/>
    </source>
</evidence>
<evidence type="ECO:0000256" key="6">
    <source>
        <dbReference type="ARBA" id="ARBA00024867"/>
    </source>
</evidence>
<organism evidence="10 11">
    <name type="scientific">Desulfofundulus kuznetsovii (strain DSM 6115 / VKM B-1805 / 17)</name>
    <name type="common">Desulfotomaculum kuznetsovii</name>
    <dbReference type="NCBI Taxonomy" id="760568"/>
    <lineage>
        <taxon>Bacteria</taxon>
        <taxon>Bacillati</taxon>
        <taxon>Bacillota</taxon>
        <taxon>Clostridia</taxon>
        <taxon>Eubacteriales</taxon>
        <taxon>Peptococcaceae</taxon>
        <taxon>Desulfofundulus</taxon>
    </lineage>
</organism>
<dbReference type="GO" id="GO:0000160">
    <property type="term" value="P:phosphorelay signal transduction system"/>
    <property type="evidence" value="ECO:0007669"/>
    <property type="project" value="InterPro"/>
</dbReference>
<dbReference type="AlphaFoldDB" id="A0AAU8PPP0"/>
<comment type="function">
    <text evidence="6">May play the central regulatory role in sporulation. It may be an element of the effector pathway responsible for the activation of sporulation genes in response to nutritional stress. Spo0A may act in concert with spo0H (a sigma factor) to control the expression of some genes that are critical to the sporulation process.</text>
</comment>
<evidence type="ECO:0000313" key="10">
    <source>
        <dbReference type="EMBL" id="AEG16227.1"/>
    </source>
</evidence>
<evidence type="ECO:0000256" key="7">
    <source>
        <dbReference type="PROSITE-ProRule" id="PRU00169"/>
    </source>
</evidence>
<dbReference type="RefSeq" id="WP_013823738.1">
    <property type="nucleotide sequence ID" value="NC_015573.1"/>
</dbReference>
<reference evidence="11" key="1">
    <citation type="submission" date="2011-05" db="EMBL/GenBank/DDBJ databases">
        <title>Complete sequence of Desulfotomaculum kuznetsovii DSM 6115.</title>
        <authorList>
            <person name="Lucas S."/>
            <person name="Han J."/>
            <person name="Lapidus A."/>
            <person name="Cheng J.-F."/>
            <person name="Goodwin L."/>
            <person name="Pitluck S."/>
            <person name="Peters L."/>
            <person name="Mikhailova N."/>
            <person name="Lu M."/>
            <person name="Saunders E."/>
            <person name="Han C."/>
            <person name="Tapia R."/>
            <person name="Land M."/>
            <person name="Hauser L."/>
            <person name="Kyrpides N."/>
            <person name="Ivanova N."/>
            <person name="Pagani I."/>
            <person name="Nazina T."/>
            <person name="Ivanova A."/>
            <person name="Parshina S."/>
            <person name="Kuever J."/>
            <person name="Muyzer G."/>
            <person name="Plugge C."/>
            <person name="Stams A."/>
            <person name="Woyke T."/>
        </authorList>
    </citation>
    <scope>NUCLEOTIDE SEQUENCE [LARGE SCALE GENOMIC DNA]</scope>
    <source>
        <strain evidence="11">DSM 6115 / VKM B-1805 / 17</strain>
    </source>
</reference>
<dbReference type="Gene3D" id="3.40.50.2300">
    <property type="match status" value="1"/>
</dbReference>
<dbReference type="PANTHER" id="PTHR43214:SF39">
    <property type="entry name" value="TRANSCRIPTIONAL REGULATORY PROTEIN DEGU"/>
    <property type="match status" value="1"/>
</dbReference>
<keyword evidence="5" id="KW-0804">Transcription</keyword>
<dbReference type="InterPro" id="IPR000792">
    <property type="entry name" value="Tscrpt_reg_LuxR_C"/>
</dbReference>
<dbReference type="FunFam" id="1.10.10.10:FF:000153">
    <property type="entry name" value="LuxR family transcriptional regulator"/>
    <property type="match status" value="1"/>
</dbReference>
<dbReference type="PANTHER" id="PTHR43214">
    <property type="entry name" value="TWO-COMPONENT RESPONSE REGULATOR"/>
    <property type="match status" value="1"/>
</dbReference>
<dbReference type="SMART" id="SM00448">
    <property type="entry name" value="REC"/>
    <property type="match status" value="1"/>
</dbReference>
<protein>
    <recommendedName>
        <fullName evidence="1">Stage 0 sporulation protein A homolog</fullName>
    </recommendedName>
</protein>
<dbReference type="SUPFAM" id="SSF52172">
    <property type="entry name" value="CheY-like"/>
    <property type="match status" value="1"/>
</dbReference>
<dbReference type="InterPro" id="IPR011006">
    <property type="entry name" value="CheY-like_superfamily"/>
</dbReference>
<feature type="modified residue" description="4-aspartylphosphate" evidence="7">
    <location>
        <position position="57"/>
    </location>
</feature>
<proteinExistence type="predicted"/>
<dbReference type="KEGG" id="dku:Desku_2705"/>
<accession>A0AAU8PPP0</accession>
<evidence type="ECO:0000259" key="8">
    <source>
        <dbReference type="PROSITE" id="PS50043"/>
    </source>
</evidence>
<evidence type="ECO:0000256" key="5">
    <source>
        <dbReference type="ARBA" id="ARBA00023163"/>
    </source>
</evidence>
<dbReference type="GO" id="GO:0006355">
    <property type="term" value="P:regulation of DNA-templated transcription"/>
    <property type="evidence" value="ECO:0007669"/>
    <property type="project" value="InterPro"/>
</dbReference>
<feature type="domain" description="HTH luxR-type" evidence="8">
    <location>
        <begin position="144"/>
        <end position="209"/>
    </location>
</feature>
<gene>
    <name evidence="10" type="ordered locus">Desku_2705</name>
</gene>
<dbReference type="InterPro" id="IPR058245">
    <property type="entry name" value="NreC/VraR/RcsB-like_REC"/>
</dbReference>
<dbReference type="EMBL" id="CP002770">
    <property type="protein sequence ID" value="AEG16227.1"/>
    <property type="molecule type" value="Genomic_DNA"/>
</dbReference>
<dbReference type="PROSITE" id="PS50110">
    <property type="entry name" value="RESPONSE_REGULATORY"/>
    <property type="match status" value="1"/>
</dbReference>
<evidence type="ECO:0000256" key="4">
    <source>
        <dbReference type="ARBA" id="ARBA00023125"/>
    </source>
</evidence>
<dbReference type="Pfam" id="PF00072">
    <property type="entry name" value="Response_reg"/>
    <property type="match status" value="1"/>
</dbReference>
<dbReference type="InterPro" id="IPR001789">
    <property type="entry name" value="Sig_transdc_resp-reg_receiver"/>
</dbReference>
<keyword evidence="2 7" id="KW-0597">Phosphoprotein</keyword>